<dbReference type="PANTHER" id="PTHR11165">
    <property type="entry name" value="SKP1"/>
    <property type="match status" value="1"/>
</dbReference>
<feature type="domain" description="SKP1 component dimerisation" evidence="5">
    <location>
        <begin position="119"/>
        <end position="164"/>
    </location>
</feature>
<dbReference type="EMBL" id="CAICTM010000695">
    <property type="protein sequence ID" value="CAB9515148.1"/>
    <property type="molecule type" value="Genomic_DNA"/>
</dbReference>
<evidence type="ECO:0000259" key="5">
    <source>
        <dbReference type="Pfam" id="PF01466"/>
    </source>
</evidence>
<dbReference type="Pfam" id="PF01466">
    <property type="entry name" value="Skp1"/>
    <property type="match status" value="1"/>
</dbReference>
<dbReference type="SUPFAM" id="SSF54695">
    <property type="entry name" value="POZ domain"/>
    <property type="match status" value="1"/>
</dbReference>
<reference evidence="7" key="1">
    <citation type="submission" date="2020-06" db="EMBL/GenBank/DDBJ databases">
        <authorList>
            <consortium name="Plant Systems Biology data submission"/>
        </authorList>
    </citation>
    <scope>NUCLEOTIDE SEQUENCE</scope>
    <source>
        <strain evidence="7">D6</strain>
    </source>
</reference>
<dbReference type="CDD" id="cd18322">
    <property type="entry name" value="BTB_POZ_SKP1"/>
    <property type="match status" value="1"/>
</dbReference>
<dbReference type="Pfam" id="PF03931">
    <property type="entry name" value="Skp1_POZ"/>
    <property type="match status" value="1"/>
</dbReference>
<dbReference type="GO" id="GO:0016301">
    <property type="term" value="F:kinase activity"/>
    <property type="evidence" value="ECO:0007669"/>
    <property type="project" value="UniProtKB-KW"/>
</dbReference>
<feature type="region of interest" description="Disordered" evidence="4">
    <location>
        <begin position="151"/>
        <end position="172"/>
    </location>
</feature>
<sequence length="172" mass="19461">MSETGTVILVSREGETFDVPIKIAKMSQLVADTFDEDEDSDDEDDIKTIPLPNVRSDILRKIVEFGTYYQETEAMTAIQTPLNSSRLEDLVQEYYVEFVNVENKMLFDLVAAANFMDIKPLLDLTCLAVSIMIKGKSPEELKEMFKIKGASSAEEDKQVLEENDFIQQSTET</sequence>
<dbReference type="AlphaFoldDB" id="A0A9N8E699"/>
<dbReference type="InterPro" id="IPR001232">
    <property type="entry name" value="SKP1-like"/>
</dbReference>
<dbReference type="InterPro" id="IPR016072">
    <property type="entry name" value="Skp1_comp_dimer"/>
</dbReference>
<feature type="domain" description="SKP1 component POZ" evidence="6">
    <location>
        <begin position="7"/>
        <end position="70"/>
    </location>
</feature>
<keyword evidence="7" id="KW-0418">Kinase</keyword>
<dbReference type="Gene3D" id="3.30.710.10">
    <property type="entry name" value="Potassium Channel Kv1.1, Chain A"/>
    <property type="match status" value="1"/>
</dbReference>
<comment type="similarity">
    <text evidence="1 3">Belongs to the SKP1 family.</text>
</comment>
<comment type="caution">
    <text evidence="7">The sequence shown here is derived from an EMBL/GenBank/DDBJ whole genome shotgun (WGS) entry which is preliminary data.</text>
</comment>
<keyword evidence="2 3" id="KW-0833">Ubl conjugation pathway</keyword>
<organism evidence="7 8">
    <name type="scientific">Seminavis robusta</name>
    <dbReference type="NCBI Taxonomy" id="568900"/>
    <lineage>
        <taxon>Eukaryota</taxon>
        <taxon>Sar</taxon>
        <taxon>Stramenopiles</taxon>
        <taxon>Ochrophyta</taxon>
        <taxon>Bacillariophyta</taxon>
        <taxon>Bacillariophyceae</taxon>
        <taxon>Bacillariophycidae</taxon>
        <taxon>Naviculales</taxon>
        <taxon>Naviculaceae</taxon>
        <taxon>Seminavis</taxon>
    </lineage>
</organism>
<name>A0A9N8E699_9STRA</name>
<dbReference type="InterPro" id="IPR036296">
    <property type="entry name" value="SKP1-like_dim_sf"/>
</dbReference>
<evidence type="ECO:0000256" key="3">
    <source>
        <dbReference type="PIRNR" id="PIRNR028729"/>
    </source>
</evidence>
<dbReference type="OrthoDB" id="2342932at2759"/>
<evidence type="ECO:0000256" key="2">
    <source>
        <dbReference type="ARBA" id="ARBA00022786"/>
    </source>
</evidence>
<dbReference type="InterPro" id="IPR011333">
    <property type="entry name" value="SKP1/BTB/POZ_sf"/>
</dbReference>
<dbReference type="GO" id="GO:0006511">
    <property type="term" value="P:ubiquitin-dependent protein catabolic process"/>
    <property type="evidence" value="ECO:0007669"/>
    <property type="project" value="InterPro"/>
</dbReference>
<dbReference type="Proteomes" id="UP001153069">
    <property type="component" value="Unassembled WGS sequence"/>
</dbReference>
<dbReference type="PIRSF" id="PIRSF028729">
    <property type="entry name" value="E3_ubiquit_lig_SCF_Skp"/>
    <property type="match status" value="1"/>
</dbReference>
<evidence type="ECO:0000256" key="4">
    <source>
        <dbReference type="SAM" id="MobiDB-lite"/>
    </source>
</evidence>
<protein>
    <submittedName>
        <fullName evidence="7">Phase kinase-associated protein 1</fullName>
    </submittedName>
</protein>
<evidence type="ECO:0000259" key="6">
    <source>
        <dbReference type="Pfam" id="PF03931"/>
    </source>
</evidence>
<comment type="pathway">
    <text evidence="3">Protein modification; protein ubiquitination.</text>
</comment>
<evidence type="ECO:0000256" key="1">
    <source>
        <dbReference type="ARBA" id="ARBA00009993"/>
    </source>
</evidence>
<dbReference type="SUPFAM" id="SSF81382">
    <property type="entry name" value="Skp1 dimerisation domain-like"/>
    <property type="match status" value="1"/>
</dbReference>
<proteinExistence type="inferred from homology"/>
<keyword evidence="8" id="KW-1185">Reference proteome</keyword>
<dbReference type="InterPro" id="IPR016073">
    <property type="entry name" value="Skp1_comp_POZ"/>
</dbReference>
<evidence type="ECO:0000313" key="7">
    <source>
        <dbReference type="EMBL" id="CAB9515148.1"/>
    </source>
</evidence>
<gene>
    <name evidence="7" type="ORF">SEMRO_696_G188910.1</name>
</gene>
<dbReference type="InterPro" id="IPR016897">
    <property type="entry name" value="SKP1"/>
</dbReference>
<dbReference type="SMART" id="SM00512">
    <property type="entry name" value="Skp1"/>
    <property type="match status" value="1"/>
</dbReference>
<evidence type="ECO:0000313" key="8">
    <source>
        <dbReference type="Proteomes" id="UP001153069"/>
    </source>
</evidence>
<keyword evidence="7" id="KW-0808">Transferase</keyword>
<accession>A0A9N8E699</accession>